<keyword evidence="2" id="KW-0472">Membrane</keyword>
<sequence>MPPPATPLTPFLSPSEYGATSPVSTLDVYSSDHRRLVFSPDAMVRGPTPGPDPAAYEIIRGRTPANLDETSRHSRDDSRVQEPMDDTPDPELPLVPLRLQTTESQGQGKY</sequence>
<feature type="compositionally biased region" description="Basic and acidic residues" evidence="1">
    <location>
        <begin position="69"/>
        <end position="82"/>
    </location>
</feature>
<dbReference type="AlphaFoldDB" id="A0A5K1K209"/>
<protein>
    <submittedName>
        <fullName evidence="2">Major facilitator superfamily multidrug transporter NAG4 (N-acetylglucosamine utilization protein 4) (Transmembrane protein 2)</fullName>
    </submittedName>
</protein>
<gene>
    <name evidence="2" type="primary">Q59RG0</name>
</gene>
<dbReference type="EMBL" id="LR727835">
    <property type="protein sequence ID" value="VWO99703.1"/>
    <property type="molecule type" value="Genomic_DNA"/>
</dbReference>
<evidence type="ECO:0000313" key="2">
    <source>
        <dbReference type="EMBL" id="VWO99703.1"/>
    </source>
</evidence>
<accession>A0A5K1K209</accession>
<name>A0A5K1K209_9APHY</name>
<organism evidence="2">
    <name type="scientific">Ganoderma boninense</name>
    <dbReference type="NCBI Taxonomy" id="34458"/>
    <lineage>
        <taxon>Eukaryota</taxon>
        <taxon>Fungi</taxon>
        <taxon>Dikarya</taxon>
        <taxon>Basidiomycota</taxon>
        <taxon>Agaricomycotina</taxon>
        <taxon>Agaricomycetes</taxon>
        <taxon>Polyporales</taxon>
        <taxon>Polyporaceae</taxon>
        <taxon>Ganoderma</taxon>
    </lineage>
</organism>
<feature type="region of interest" description="Disordered" evidence="1">
    <location>
        <begin position="1"/>
        <end position="23"/>
    </location>
</feature>
<evidence type="ECO:0000256" key="1">
    <source>
        <dbReference type="SAM" id="MobiDB-lite"/>
    </source>
</evidence>
<feature type="compositionally biased region" description="Polar residues" evidence="1">
    <location>
        <begin position="99"/>
        <end position="110"/>
    </location>
</feature>
<reference evidence="2" key="1">
    <citation type="submission" date="2019-10" db="EMBL/GenBank/DDBJ databases">
        <authorList>
            <person name="Nor Muhammad N."/>
        </authorList>
    </citation>
    <scope>NUCLEOTIDE SEQUENCE</scope>
</reference>
<keyword evidence="2" id="KW-0812">Transmembrane</keyword>
<feature type="region of interest" description="Disordered" evidence="1">
    <location>
        <begin position="61"/>
        <end position="110"/>
    </location>
</feature>
<proteinExistence type="predicted"/>